<reference evidence="7 10" key="1">
    <citation type="submission" date="2016-03" db="EMBL/GenBank/DDBJ databases">
        <authorList>
            <person name="Hansen M.J."/>
            <person name="Bojesen A.M."/>
            <person name="Planet P."/>
        </authorList>
    </citation>
    <scope>NUCLEOTIDE SEQUENCE [LARGE SCALE GENOMIC DNA]</scope>
    <source>
        <strain evidence="7 10">HPA 21</strain>
    </source>
</reference>
<name>A0AAE6X4K1_9PAST</name>
<feature type="chain" id="PRO_5042297351" evidence="4">
    <location>
        <begin position="25"/>
        <end position="562"/>
    </location>
</feature>
<evidence type="ECO:0000256" key="3">
    <source>
        <dbReference type="ARBA" id="ARBA00023237"/>
    </source>
</evidence>
<dbReference type="PIRSF" id="PIRSF029745">
    <property type="entry name" value="FhaC"/>
    <property type="match status" value="1"/>
</dbReference>
<dbReference type="Proteomes" id="UP000276901">
    <property type="component" value="Unassembled WGS sequence"/>
</dbReference>
<evidence type="ECO:0000259" key="5">
    <source>
        <dbReference type="Pfam" id="PF03865"/>
    </source>
</evidence>
<dbReference type="Pfam" id="PF03865">
    <property type="entry name" value="ShlB"/>
    <property type="match status" value="1"/>
</dbReference>
<keyword evidence="2" id="KW-0812">Transmembrane</keyword>
<dbReference type="EMBL" id="CP015029">
    <property type="protein sequence ID" value="QIM64765.1"/>
    <property type="molecule type" value="Genomic_DNA"/>
</dbReference>
<dbReference type="InterPro" id="IPR051544">
    <property type="entry name" value="TPS_OM_transporter"/>
</dbReference>
<dbReference type="GO" id="GO:0008320">
    <property type="term" value="F:protein transmembrane transporter activity"/>
    <property type="evidence" value="ECO:0007669"/>
    <property type="project" value="TreeGrafter"/>
</dbReference>
<sequence length="562" mass="63831">MEKFNRTSLAIAVCLLPFSYSVQAETNPLTQELQRLKHQEAAEDAQKALEKADQFLTPTTEKQPQEQIVVDENLPKIDKISIDMLDVKANVDFQPIIHRYQGSNISSHQIFAISQAITEALYQAGYVTSAVGLKSKDLSDGHLQFIVYWGEVDQYLVNKKLPDTFKDKAMLSVLPSFKQNVFNVHQLDQFIEMMNTSNKSVQVDVKASEKEGKSNLNFVTSRRAWPILQLGYNTSGAENNANGRNQATLSVRMSDILGTNDEWSLSTGHRFYRQHSKNNQLNYSISYTQPFSFYTLETKLAKSSYEREVKGINDSYSSSGRTNTLNVKLSRMLFRNKESILSLYNELEFKKRINYIVQREVLNRHENKWSVGLSYTTNLLKGKLYSELTYANGLNWSGADSLAYSEKGDKTLRVVSGNMTWSRPIELFKRNTNYQLRIGAQYSPYHLYSDNQFSLGDEYTVRGFKGGIISGENGAYLSQTFSVPFYPQKYAISQITPLIGFDIGQVRHKSNLPRETISGFATGIKATISNRLSLALSYAKPLKDVKHNKNKSVYYFNGSVSF</sequence>
<gene>
    <name evidence="7" type="ORF">A4G17_04600</name>
    <name evidence="8" type="ORF">EDC49_1612</name>
</gene>
<dbReference type="PANTHER" id="PTHR34597">
    <property type="entry name" value="SLR1661 PROTEIN"/>
    <property type="match status" value="1"/>
</dbReference>
<dbReference type="EMBL" id="RKQT01000003">
    <property type="protein sequence ID" value="RPE92314.1"/>
    <property type="molecule type" value="Genomic_DNA"/>
</dbReference>
<keyword evidence="1" id="KW-1134">Transmembrane beta strand</keyword>
<dbReference type="InterPro" id="IPR013686">
    <property type="entry name" value="Polypept-transport_assoc_ShlB"/>
</dbReference>
<dbReference type="InterPro" id="IPR005565">
    <property type="entry name" value="Hemolysn_activator_HlyB_C"/>
</dbReference>
<dbReference type="GO" id="GO:0098046">
    <property type="term" value="C:type V protein secretion system complex"/>
    <property type="evidence" value="ECO:0007669"/>
    <property type="project" value="TreeGrafter"/>
</dbReference>
<dbReference type="Proteomes" id="UP000502287">
    <property type="component" value="Chromosome"/>
</dbReference>
<evidence type="ECO:0000259" key="6">
    <source>
        <dbReference type="Pfam" id="PF08479"/>
    </source>
</evidence>
<keyword evidence="3" id="KW-0998">Cell outer membrane</keyword>
<dbReference type="Gene3D" id="3.10.20.310">
    <property type="entry name" value="membrane protein fhac"/>
    <property type="match status" value="1"/>
</dbReference>
<reference evidence="8 9" key="2">
    <citation type="submission" date="2018-11" db="EMBL/GenBank/DDBJ databases">
        <title>Genomic Encyclopedia of Type Strains, Phase IV (KMG-IV): sequencing the most valuable type-strain genomes for metagenomic binning, comparative biology and taxonomic classification.</title>
        <authorList>
            <person name="Goeker M."/>
        </authorList>
    </citation>
    <scope>NUCLEOTIDE SEQUENCE [LARGE SCALE GENOMIC DNA]</scope>
    <source>
        <strain evidence="8 9">DSM 25797</strain>
    </source>
</reference>
<protein>
    <submittedName>
        <fullName evidence="8">Hemolysin activation/secretion protein</fullName>
    </submittedName>
    <submittedName>
        <fullName evidence="7">Transporter</fullName>
    </submittedName>
</protein>
<dbReference type="AlphaFoldDB" id="A0AAE6X4K1"/>
<dbReference type="PANTHER" id="PTHR34597:SF3">
    <property type="entry name" value="OUTER MEMBRANE TRANSPORTER CDIB"/>
    <property type="match status" value="1"/>
</dbReference>
<dbReference type="KEGG" id="fcl:A4G17_04600"/>
<dbReference type="RefSeq" id="WP_123957229.1">
    <property type="nucleotide sequence ID" value="NZ_CP015029.1"/>
</dbReference>
<accession>A0AAE6X4K1</accession>
<evidence type="ECO:0000256" key="4">
    <source>
        <dbReference type="SAM" id="SignalP"/>
    </source>
</evidence>
<keyword evidence="9" id="KW-1185">Reference proteome</keyword>
<evidence type="ECO:0000313" key="8">
    <source>
        <dbReference type="EMBL" id="RPE92314.1"/>
    </source>
</evidence>
<organism evidence="7 10">
    <name type="scientific">Frederiksenia canicola</name>
    <dbReference type="NCBI Taxonomy" id="123824"/>
    <lineage>
        <taxon>Bacteria</taxon>
        <taxon>Pseudomonadati</taxon>
        <taxon>Pseudomonadota</taxon>
        <taxon>Gammaproteobacteria</taxon>
        <taxon>Pasteurellales</taxon>
        <taxon>Pasteurellaceae</taxon>
        <taxon>Frederiksenia</taxon>
    </lineage>
</organism>
<dbReference type="Pfam" id="PF08479">
    <property type="entry name" value="POTRA_2"/>
    <property type="match status" value="1"/>
</dbReference>
<dbReference type="GO" id="GO:0046819">
    <property type="term" value="P:protein secretion by the type V secretion system"/>
    <property type="evidence" value="ECO:0007669"/>
    <property type="project" value="TreeGrafter"/>
</dbReference>
<feature type="signal peptide" evidence="4">
    <location>
        <begin position="1"/>
        <end position="24"/>
    </location>
</feature>
<evidence type="ECO:0000313" key="10">
    <source>
        <dbReference type="Proteomes" id="UP000502287"/>
    </source>
</evidence>
<evidence type="ECO:0000313" key="9">
    <source>
        <dbReference type="Proteomes" id="UP000276901"/>
    </source>
</evidence>
<evidence type="ECO:0000256" key="2">
    <source>
        <dbReference type="ARBA" id="ARBA00022692"/>
    </source>
</evidence>
<keyword evidence="4" id="KW-0732">Signal</keyword>
<feature type="domain" description="Haemolysin activator HlyB C-terminal" evidence="5">
    <location>
        <begin position="212"/>
        <end position="525"/>
    </location>
</feature>
<dbReference type="Gene3D" id="2.40.160.50">
    <property type="entry name" value="membrane protein fhac: a member of the omp85/tpsb transporter family"/>
    <property type="match status" value="1"/>
</dbReference>
<evidence type="ECO:0000256" key="1">
    <source>
        <dbReference type="ARBA" id="ARBA00022452"/>
    </source>
</evidence>
<evidence type="ECO:0000313" key="7">
    <source>
        <dbReference type="EMBL" id="QIM64765.1"/>
    </source>
</evidence>
<keyword evidence="1" id="KW-0472">Membrane</keyword>
<feature type="domain" description="Polypeptide-transport-associated ShlB-type" evidence="6">
    <location>
        <begin position="77"/>
        <end position="150"/>
    </location>
</feature>
<dbReference type="InterPro" id="IPR027282">
    <property type="entry name" value="TPS"/>
</dbReference>
<proteinExistence type="predicted"/>